<dbReference type="EMBL" id="BAABDO010000038">
    <property type="protein sequence ID" value="GAA4141804.1"/>
    <property type="molecule type" value="Genomic_DNA"/>
</dbReference>
<proteinExistence type="predicted"/>
<reference evidence="2" key="1">
    <citation type="journal article" date="2019" name="Int. J. Syst. Evol. Microbiol.">
        <title>The Global Catalogue of Microorganisms (GCM) 10K type strain sequencing project: providing services to taxonomists for standard genome sequencing and annotation.</title>
        <authorList>
            <consortium name="The Broad Institute Genomics Platform"/>
            <consortium name="The Broad Institute Genome Sequencing Center for Infectious Disease"/>
            <person name="Wu L."/>
            <person name="Ma J."/>
        </authorList>
    </citation>
    <scope>NUCLEOTIDE SEQUENCE [LARGE SCALE GENOMIC DNA]</scope>
    <source>
        <strain evidence="2">JCM 17316</strain>
    </source>
</reference>
<name>A0ABP7YV72_9ACTN</name>
<sequence length="102" mass="11049">MADQAWAAGAPVALANWAQIRIGTGLAHLLKGDLDGTAEQLVEIFTLSPGMRLSTVTRYLADLDSRLNRSPFRGSRLAVQLRQQIQEFNAAALADDADTEEP</sequence>
<organism evidence="1 2">
    <name type="scientific">Actinomadura keratinilytica</name>
    <dbReference type="NCBI Taxonomy" id="547461"/>
    <lineage>
        <taxon>Bacteria</taxon>
        <taxon>Bacillati</taxon>
        <taxon>Actinomycetota</taxon>
        <taxon>Actinomycetes</taxon>
        <taxon>Streptosporangiales</taxon>
        <taxon>Thermomonosporaceae</taxon>
        <taxon>Actinomadura</taxon>
    </lineage>
</organism>
<comment type="caution">
    <text evidence="1">The sequence shown here is derived from an EMBL/GenBank/DDBJ whole genome shotgun (WGS) entry which is preliminary data.</text>
</comment>
<dbReference type="RefSeq" id="WP_345021789.1">
    <property type="nucleotide sequence ID" value="NZ_BAABDO010000038.1"/>
</dbReference>
<evidence type="ECO:0000313" key="1">
    <source>
        <dbReference type="EMBL" id="GAA4141804.1"/>
    </source>
</evidence>
<gene>
    <name evidence="1" type="ORF">GCM10022416_30180</name>
</gene>
<dbReference type="Proteomes" id="UP001500266">
    <property type="component" value="Unassembled WGS sequence"/>
</dbReference>
<protein>
    <submittedName>
        <fullName evidence="1">Uncharacterized protein</fullName>
    </submittedName>
</protein>
<keyword evidence="2" id="KW-1185">Reference proteome</keyword>
<evidence type="ECO:0000313" key="2">
    <source>
        <dbReference type="Proteomes" id="UP001500266"/>
    </source>
</evidence>
<accession>A0ABP7YV72</accession>